<dbReference type="EMBL" id="SDMP01000015">
    <property type="protein sequence ID" value="RYR09007.1"/>
    <property type="molecule type" value="Genomic_DNA"/>
</dbReference>
<feature type="compositionally biased region" description="Basic residues" evidence="1">
    <location>
        <begin position="203"/>
        <end position="214"/>
    </location>
</feature>
<organism evidence="2 3">
    <name type="scientific">Arachis hypogaea</name>
    <name type="common">Peanut</name>
    <dbReference type="NCBI Taxonomy" id="3818"/>
    <lineage>
        <taxon>Eukaryota</taxon>
        <taxon>Viridiplantae</taxon>
        <taxon>Streptophyta</taxon>
        <taxon>Embryophyta</taxon>
        <taxon>Tracheophyta</taxon>
        <taxon>Spermatophyta</taxon>
        <taxon>Magnoliopsida</taxon>
        <taxon>eudicotyledons</taxon>
        <taxon>Gunneridae</taxon>
        <taxon>Pentapetalae</taxon>
        <taxon>rosids</taxon>
        <taxon>fabids</taxon>
        <taxon>Fabales</taxon>
        <taxon>Fabaceae</taxon>
        <taxon>Papilionoideae</taxon>
        <taxon>50 kb inversion clade</taxon>
        <taxon>dalbergioids sensu lato</taxon>
        <taxon>Dalbergieae</taxon>
        <taxon>Pterocarpus clade</taxon>
        <taxon>Arachis</taxon>
    </lineage>
</organism>
<protein>
    <submittedName>
        <fullName evidence="2">Uncharacterized protein</fullName>
    </submittedName>
</protein>
<evidence type="ECO:0000256" key="1">
    <source>
        <dbReference type="SAM" id="MobiDB-lite"/>
    </source>
</evidence>
<sequence length="214" mass="24662">MKLKNGEREKLKKEEKYRHWLIRVLSSIADHHRRNRCHRRQSSSIILLLGPHFHPIHLRSASLSSFVHLRFTSLRSSIHRYCSCYNTTPPPPVPPLFLHVDVQDRRCRNRKRIELCIINIENMKSTPGSSRGLLYVGKQSITWSAYFSSFCLLAFGLISQFEFECCIYNPLKMREVCKGGREVGKKSAQSQASTKASSALKSHSSHPTRRKNGN</sequence>
<feature type="region of interest" description="Disordered" evidence="1">
    <location>
        <begin position="184"/>
        <end position="214"/>
    </location>
</feature>
<comment type="caution">
    <text evidence="2">The sequence shown here is derived from an EMBL/GenBank/DDBJ whole genome shotgun (WGS) entry which is preliminary data.</text>
</comment>
<evidence type="ECO:0000313" key="2">
    <source>
        <dbReference type="EMBL" id="RYR09007.1"/>
    </source>
</evidence>
<proteinExistence type="predicted"/>
<accession>A0A444Z465</accession>
<feature type="compositionally biased region" description="Low complexity" evidence="1">
    <location>
        <begin position="186"/>
        <end position="202"/>
    </location>
</feature>
<keyword evidence="3" id="KW-1185">Reference proteome</keyword>
<gene>
    <name evidence="2" type="ORF">Ahy_B05g076967</name>
</gene>
<evidence type="ECO:0000313" key="3">
    <source>
        <dbReference type="Proteomes" id="UP000289738"/>
    </source>
</evidence>
<dbReference type="AlphaFoldDB" id="A0A444Z465"/>
<dbReference type="Proteomes" id="UP000289738">
    <property type="component" value="Chromosome B05"/>
</dbReference>
<reference evidence="2 3" key="1">
    <citation type="submission" date="2019-01" db="EMBL/GenBank/DDBJ databases">
        <title>Sequencing of cultivated peanut Arachis hypogaea provides insights into genome evolution and oil improvement.</title>
        <authorList>
            <person name="Chen X."/>
        </authorList>
    </citation>
    <scope>NUCLEOTIDE SEQUENCE [LARGE SCALE GENOMIC DNA]</scope>
    <source>
        <strain evidence="3">cv. Fuhuasheng</strain>
        <tissue evidence="2">Leaves</tissue>
    </source>
</reference>
<name>A0A444Z465_ARAHY</name>